<reference evidence="2" key="1">
    <citation type="submission" date="2023-04" db="EMBL/GenBank/DDBJ databases">
        <title>Phytophthora fragariaefolia NBRC 109709.</title>
        <authorList>
            <person name="Ichikawa N."/>
            <person name="Sato H."/>
            <person name="Tonouchi N."/>
        </authorList>
    </citation>
    <scope>NUCLEOTIDE SEQUENCE</scope>
    <source>
        <strain evidence="2">NBRC 109709</strain>
    </source>
</reference>
<sequence>MPKSNAKAKKTQWATEATPKGASPSAEESSPNAKSTRRTRASKRKEVRLPGPYEEPAPSESDTDTPNPDRIIGDEFSTAGSPAPRAIKPSEGDPTSANTTASEPAPVEDASIPSPDVSSNARKAEDFVSDSQDPKSSANATPPARAPPERSPPPEDGRDPVDYE</sequence>
<gene>
    <name evidence="2" type="ORF">Pfra01_000180900</name>
</gene>
<feature type="compositionally biased region" description="Low complexity" evidence="1">
    <location>
        <begin position="22"/>
        <end position="34"/>
    </location>
</feature>
<organism evidence="2 3">
    <name type="scientific">Phytophthora fragariaefolia</name>
    <dbReference type="NCBI Taxonomy" id="1490495"/>
    <lineage>
        <taxon>Eukaryota</taxon>
        <taxon>Sar</taxon>
        <taxon>Stramenopiles</taxon>
        <taxon>Oomycota</taxon>
        <taxon>Peronosporomycetes</taxon>
        <taxon>Peronosporales</taxon>
        <taxon>Peronosporaceae</taxon>
        <taxon>Phytophthora</taxon>
    </lineage>
</organism>
<accession>A0A9W6TSD5</accession>
<feature type="compositionally biased region" description="Basic residues" evidence="1">
    <location>
        <begin position="35"/>
        <end position="46"/>
    </location>
</feature>
<dbReference type="Proteomes" id="UP001165121">
    <property type="component" value="Unassembled WGS sequence"/>
</dbReference>
<proteinExistence type="predicted"/>
<feature type="region of interest" description="Disordered" evidence="1">
    <location>
        <begin position="1"/>
        <end position="164"/>
    </location>
</feature>
<dbReference type="EMBL" id="BSXT01000144">
    <property type="protein sequence ID" value="GMF18916.1"/>
    <property type="molecule type" value="Genomic_DNA"/>
</dbReference>
<evidence type="ECO:0000313" key="2">
    <source>
        <dbReference type="EMBL" id="GMF18916.1"/>
    </source>
</evidence>
<name>A0A9W6TSD5_9STRA</name>
<evidence type="ECO:0000256" key="1">
    <source>
        <dbReference type="SAM" id="MobiDB-lite"/>
    </source>
</evidence>
<feature type="compositionally biased region" description="Basic and acidic residues" evidence="1">
    <location>
        <begin position="152"/>
        <end position="164"/>
    </location>
</feature>
<feature type="compositionally biased region" description="Basic residues" evidence="1">
    <location>
        <begin position="1"/>
        <end position="10"/>
    </location>
</feature>
<evidence type="ECO:0000313" key="3">
    <source>
        <dbReference type="Proteomes" id="UP001165121"/>
    </source>
</evidence>
<feature type="compositionally biased region" description="Polar residues" evidence="1">
    <location>
        <begin position="93"/>
        <end position="102"/>
    </location>
</feature>
<protein>
    <submittedName>
        <fullName evidence="2">Unnamed protein product</fullName>
    </submittedName>
</protein>
<keyword evidence="3" id="KW-1185">Reference proteome</keyword>
<feature type="compositionally biased region" description="Polar residues" evidence="1">
    <location>
        <begin position="129"/>
        <end position="140"/>
    </location>
</feature>
<dbReference type="AlphaFoldDB" id="A0A9W6TSD5"/>
<comment type="caution">
    <text evidence="2">The sequence shown here is derived from an EMBL/GenBank/DDBJ whole genome shotgun (WGS) entry which is preliminary data.</text>
</comment>